<dbReference type="GeneID" id="112050996"/>
<evidence type="ECO:0000313" key="8">
    <source>
        <dbReference type="RefSeq" id="XP_052746021.1"/>
    </source>
</evidence>
<keyword evidence="7" id="KW-1185">Reference proteome</keyword>
<feature type="transmembrane region" description="Helical" evidence="5">
    <location>
        <begin position="101"/>
        <end position="121"/>
    </location>
</feature>
<evidence type="ECO:0000256" key="1">
    <source>
        <dbReference type="ARBA" id="ARBA00004141"/>
    </source>
</evidence>
<keyword evidence="3 5" id="KW-1133">Transmembrane helix</keyword>
<feature type="transmembrane region" description="Helical" evidence="5">
    <location>
        <begin position="47"/>
        <end position="68"/>
    </location>
</feature>
<feature type="transmembrane region" description="Helical" evidence="5">
    <location>
        <begin position="159"/>
        <end position="181"/>
    </location>
</feature>
<reference evidence="8" key="1">
    <citation type="submission" date="2025-08" db="UniProtKB">
        <authorList>
            <consortium name="RefSeq"/>
        </authorList>
    </citation>
    <scope>IDENTIFICATION</scope>
</reference>
<evidence type="ECO:0000256" key="5">
    <source>
        <dbReference type="SAM" id="Phobius"/>
    </source>
</evidence>
<dbReference type="Gene3D" id="1.20.1250.20">
    <property type="entry name" value="MFS general substrate transporter like domains"/>
    <property type="match status" value="1"/>
</dbReference>
<dbReference type="RefSeq" id="XP_052746021.1">
    <property type="nucleotide sequence ID" value="XM_052890061.1"/>
</dbReference>
<evidence type="ECO:0000256" key="2">
    <source>
        <dbReference type="ARBA" id="ARBA00022692"/>
    </source>
</evidence>
<dbReference type="Proteomes" id="UP001652582">
    <property type="component" value="Chromosome 27"/>
</dbReference>
<gene>
    <name evidence="8" type="primary">LOC112050996</name>
</gene>
<dbReference type="InterPro" id="IPR005829">
    <property type="entry name" value="Sugar_transporter_CS"/>
</dbReference>
<feature type="transmembrane region" description="Helical" evidence="5">
    <location>
        <begin position="383"/>
        <end position="407"/>
    </location>
</feature>
<dbReference type="PANTHER" id="PTHR48021:SF1">
    <property type="entry name" value="GH07001P-RELATED"/>
    <property type="match status" value="1"/>
</dbReference>
<evidence type="ECO:0000259" key="6">
    <source>
        <dbReference type="PROSITE" id="PS50850"/>
    </source>
</evidence>
<sequence>MFQKVFVLGSLNLISFSNGIVFGQTACVISSLQKREEGIELTDTQISLIASMLVLMNIFGYGLGAYIADKFGRRWAFIISSLLIVINWIVLYRAAEFYAFLLSRVIGGTAAGALWKLVIFVTAEYTSSKTRAFFLNMTTTVAPAIGAALIHVVGNVLHWRTVTLISMIPSVIGAVIPYFWVESPHWLASRGKFEECQTAFRKLHGNTTNSERELHLLIKMESAKLNNAIEMNSEPKFRRLLIAFKRKYFWELLVMSIFMHAYIAAGSKLVFTSLAMVMLEDITGTSDVLLFTLLVDSFMIIGSCISLVLIRKTSLRTLLFSTGFAANVVIVIFSFCFYFRNGQTYYNWINVSLLALFFILVNSGPYPLLDAIFSEMFPLEIKLYIFFISGVVLTAFLSLTVFLFPYIVNAMGYHGLFLMNAGIMTISLGYMWVKWPETKGRTLQEIEVYFKANNFDVEEVLSKEQTMNLII</sequence>
<dbReference type="InterPro" id="IPR036259">
    <property type="entry name" value="MFS_trans_sf"/>
</dbReference>
<feature type="transmembrane region" description="Helical" evidence="5">
    <location>
        <begin position="75"/>
        <end position="95"/>
    </location>
</feature>
<evidence type="ECO:0000313" key="7">
    <source>
        <dbReference type="Proteomes" id="UP001652582"/>
    </source>
</evidence>
<feature type="domain" description="Major facilitator superfamily (MFS) profile" evidence="6">
    <location>
        <begin position="7"/>
        <end position="439"/>
    </location>
</feature>
<feature type="transmembrane region" description="Helical" evidence="5">
    <location>
        <begin position="413"/>
        <end position="433"/>
    </location>
</feature>
<dbReference type="InterPro" id="IPR020846">
    <property type="entry name" value="MFS_dom"/>
</dbReference>
<dbReference type="PANTHER" id="PTHR48021">
    <property type="match status" value="1"/>
</dbReference>
<feature type="transmembrane region" description="Helical" evidence="5">
    <location>
        <begin position="288"/>
        <end position="310"/>
    </location>
</feature>
<dbReference type="SUPFAM" id="SSF103473">
    <property type="entry name" value="MFS general substrate transporter"/>
    <property type="match status" value="1"/>
</dbReference>
<feature type="transmembrane region" description="Helical" evidence="5">
    <location>
        <begin position="317"/>
        <end position="339"/>
    </location>
</feature>
<feature type="transmembrane region" description="Helical" evidence="5">
    <location>
        <begin position="248"/>
        <end position="276"/>
    </location>
</feature>
<accession>A0ABM3M3G1</accession>
<dbReference type="Pfam" id="PF00083">
    <property type="entry name" value="Sugar_tr"/>
    <property type="match status" value="1"/>
</dbReference>
<protein>
    <submittedName>
        <fullName evidence="8">Uncharacterized protein LOC112050996</fullName>
    </submittedName>
</protein>
<keyword evidence="2 5" id="KW-0812">Transmembrane</keyword>
<evidence type="ECO:0000256" key="4">
    <source>
        <dbReference type="ARBA" id="ARBA00023136"/>
    </source>
</evidence>
<comment type="subcellular location">
    <subcellularLocation>
        <location evidence="1">Membrane</location>
        <topology evidence="1">Multi-pass membrane protein</topology>
    </subcellularLocation>
</comment>
<dbReference type="PROSITE" id="PS00216">
    <property type="entry name" value="SUGAR_TRANSPORT_1"/>
    <property type="match status" value="1"/>
</dbReference>
<evidence type="ECO:0000256" key="3">
    <source>
        <dbReference type="ARBA" id="ARBA00022989"/>
    </source>
</evidence>
<feature type="transmembrane region" description="Helical" evidence="5">
    <location>
        <begin position="133"/>
        <end position="153"/>
    </location>
</feature>
<dbReference type="InterPro" id="IPR050549">
    <property type="entry name" value="MFS_Trehalose_Transporter"/>
</dbReference>
<dbReference type="PROSITE" id="PS50850">
    <property type="entry name" value="MFS"/>
    <property type="match status" value="1"/>
</dbReference>
<dbReference type="InterPro" id="IPR005828">
    <property type="entry name" value="MFS_sugar_transport-like"/>
</dbReference>
<keyword evidence="4 5" id="KW-0472">Membrane</keyword>
<proteinExistence type="predicted"/>
<organism evidence="7 8">
    <name type="scientific">Bicyclus anynana</name>
    <name type="common">Squinting bush brown butterfly</name>
    <dbReference type="NCBI Taxonomy" id="110368"/>
    <lineage>
        <taxon>Eukaryota</taxon>
        <taxon>Metazoa</taxon>
        <taxon>Ecdysozoa</taxon>
        <taxon>Arthropoda</taxon>
        <taxon>Hexapoda</taxon>
        <taxon>Insecta</taxon>
        <taxon>Pterygota</taxon>
        <taxon>Neoptera</taxon>
        <taxon>Endopterygota</taxon>
        <taxon>Lepidoptera</taxon>
        <taxon>Glossata</taxon>
        <taxon>Ditrysia</taxon>
        <taxon>Papilionoidea</taxon>
        <taxon>Nymphalidae</taxon>
        <taxon>Satyrinae</taxon>
        <taxon>Satyrini</taxon>
        <taxon>Mycalesina</taxon>
        <taxon>Bicyclus</taxon>
    </lineage>
</organism>
<name>A0ABM3M3G1_BICAN</name>